<dbReference type="InterPro" id="IPR003615">
    <property type="entry name" value="HNH_nuc"/>
</dbReference>
<keyword evidence="3" id="KW-1185">Reference proteome</keyword>
<dbReference type="Pfam" id="PF02720">
    <property type="entry name" value="DUF222"/>
    <property type="match status" value="1"/>
</dbReference>
<dbReference type="CDD" id="cd00085">
    <property type="entry name" value="HNHc"/>
    <property type="match status" value="1"/>
</dbReference>
<evidence type="ECO:0000259" key="1">
    <source>
        <dbReference type="SMART" id="SM00507"/>
    </source>
</evidence>
<dbReference type="Proteomes" id="UP001499924">
    <property type="component" value="Unassembled WGS sequence"/>
</dbReference>
<evidence type="ECO:0000313" key="2">
    <source>
        <dbReference type="EMBL" id="GAA3180832.1"/>
    </source>
</evidence>
<dbReference type="EMBL" id="BAAAVV010000013">
    <property type="protein sequence ID" value="GAA3180832.1"/>
    <property type="molecule type" value="Genomic_DNA"/>
</dbReference>
<protein>
    <recommendedName>
        <fullName evidence="1">HNH nuclease domain-containing protein</fullName>
    </recommendedName>
</protein>
<dbReference type="InterPro" id="IPR003870">
    <property type="entry name" value="DUF222"/>
</dbReference>
<dbReference type="RefSeq" id="WP_344690696.1">
    <property type="nucleotide sequence ID" value="NZ_BAAAVV010000013.1"/>
</dbReference>
<organism evidence="2 3">
    <name type="scientific">Blastococcus jejuensis</name>
    <dbReference type="NCBI Taxonomy" id="351224"/>
    <lineage>
        <taxon>Bacteria</taxon>
        <taxon>Bacillati</taxon>
        <taxon>Actinomycetota</taxon>
        <taxon>Actinomycetes</taxon>
        <taxon>Geodermatophilales</taxon>
        <taxon>Geodermatophilaceae</taxon>
        <taxon>Blastococcus</taxon>
    </lineage>
</organism>
<comment type="caution">
    <text evidence="2">The sequence shown here is derived from an EMBL/GenBank/DDBJ whole genome shotgun (WGS) entry which is preliminary data.</text>
</comment>
<gene>
    <name evidence="2" type="ORF">GCM10010531_38720</name>
</gene>
<sequence length="403" mass="42704">MGELESALDALGALAADDLFEHSDADLLDRTRALLRARNMLDAELARTVRRAELAQAPERDGLKNMKSWLRTHGRLAGSAVTALVTAGRVQEALPAVAAACAAGQVTADQVELLAKTCTPQALEQAAAAGVDLAAIEAALVAVAVSAPHRDLQKAVAAYLAALDPDGPEPDPTEGRSLKLVQHPDGSWTGRFDLDAVGGEKVATALEAIAAKGRCAGDTRTRDQRLGDALVQLADNALAAGDLPVLRTVKPHVGVLIGVEDLVDPTEGPGAATTSLGAAISAARVRMLACDGSVTRIVIGPDSVPLDLGRTQRVVPPHLRRAVDARDQCCVFTGCEAPAWWCDVHHVLHWVDGGETCLENSALLCERHHTKVHHGFTIERDDGRWRTYRPDGTEIVLYEPLLT</sequence>
<reference evidence="3" key="1">
    <citation type="journal article" date="2019" name="Int. J. Syst. Evol. Microbiol.">
        <title>The Global Catalogue of Microorganisms (GCM) 10K type strain sequencing project: providing services to taxonomists for standard genome sequencing and annotation.</title>
        <authorList>
            <consortium name="The Broad Institute Genomics Platform"/>
            <consortium name="The Broad Institute Genome Sequencing Center for Infectious Disease"/>
            <person name="Wu L."/>
            <person name="Ma J."/>
        </authorList>
    </citation>
    <scope>NUCLEOTIDE SEQUENCE [LARGE SCALE GENOMIC DNA]</scope>
    <source>
        <strain evidence="3">JCM 15614</strain>
    </source>
</reference>
<evidence type="ECO:0000313" key="3">
    <source>
        <dbReference type="Proteomes" id="UP001499924"/>
    </source>
</evidence>
<dbReference type="SMART" id="SM00507">
    <property type="entry name" value="HNHc"/>
    <property type="match status" value="1"/>
</dbReference>
<proteinExistence type="predicted"/>
<feature type="domain" description="HNH nuclease" evidence="1">
    <location>
        <begin position="318"/>
        <end position="370"/>
    </location>
</feature>
<name>A0ABP6PJD9_9ACTN</name>
<accession>A0ABP6PJD9</accession>